<dbReference type="GO" id="GO:0016126">
    <property type="term" value="P:sterol biosynthetic process"/>
    <property type="evidence" value="ECO:0007669"/>
    <property type="project" value="TreeGrafter"/>
</dbReference>
<dbReference type="InterPro" id="IPR030384">
    <property type="entry name" value="MeTrfase_SMT"/>
</dbReference>
<keyword evidence="1 5" id="KW-0489">Methyltransferase</keyword>
<evidence type="ECO:0000256" key="1">
    <source>
        <dbReference type="ARBA" id="ARBA00022603"/>
    </source>
</evidence>
<sequence>MCRHVSEEYSEKIGAYEKYHTEHGGDIQARRDMYADMVNKYYDLATDFYEWGWGTSFHFAHRLIGETHNESIKRHEHYLAHKLRLEPGMKVLDVGCGVGGPLREIASFSGASITGLNNNAYQIQRGTAYNVKSGHDKSCDFMKADFMHVPMPNCSFDAIYQIEATCHAPDKFACYAEIFRLLKPGQCFGGYDWCMTHRFDPDNIEHVKIKSDIEIGNGLPDVLTTKECLEALKKAGFEIIEFADLADTATIPWYEPFQGSYYSLSNFRSSMIGRFVTKYSIWSMEKLGLAPEGTGRTAAILETAAHGLVAGGEQKLFTPMFFYLAKKPMR</sequence>
<dbReference type="GO" id="GO:0003838">
    <property type="term" value="F:sterol 24-C-methyltransferase activity"/>
    <property type="evidence" value="ECO:0007669"/>
    <property type="project" value="TreeGrafter"/>
</dbReference>
<evidence type="ECO:0000256" key="6">
    <source>
        <dbReference type="RuleBase" id="RU362025"/>
    </source>
</evidence>
<dbReference type="GO" id="GO:0032259">
    <property type="term" value="P:methylation"/>
    <property type="evidence" value="ECO:0007669"/>
    <property type="project" value="UniProtKB-KW"/>
</dbReference>
<dbReference type="GO" id="GO:0005783">
    <property type="term" value="C:endoplasmic reticulum"/>
    <property type="evidence" value="ECO:0007669"/>
    <property type="project" value="TreeGrafter"/>
</dbReference>
<dbReference type="Proteomes" id="UP000054560">
    <property type="component" value="Unassembled WGS sequence"/>
</dbReference>
<dbReference type="InterPro" id="IPR013216">
    <property type="entry name" value="Methyltransf_11"/>
</dbReference>
<protein>
    <recommendedName>
        <fullName evidence="6">Methyltransferase</fullName>
        <ecNumber evidence="6">2.1.1.-</ecNumber>
    </recommendedName>
</protein>
<evidence type="ECO:0000256" key="4">
    <source>
        <dbReference type="ARBA" id="ARBA00038188"/>
    </source>
</evidence>
<dbReference type="OrthoDB" id="4310724at2759"/>
<organism evidence="8 9">
    <name type="scientific">Sphaeroforma arctica JP610</name>
    <dbReference type="NCBI Taxonomy" id="667725"/>
    <lineage>
        <taxon>Eukaryota</taxon>
        <taxon>Ichthyosporea</taxon>
        <taxon>Ichthyophonida</taxon>
        <taxon>Sphaeroforma</taxon>
    </lineage>
</organism>
<evidence type="ECO:0000313" key="9">
    <source>
        <dbReference type="Proteomes" id="UP000054560"/>
    </source>
</evidence>
<dbReference type="InterPro" id="IPR013705">
    <property type="entry name" value="Sterol_MeTrfase_C"/>
</dbReference>
<dbReference type="PROSITE" id="PS51685">
    <property type="entry name" value="SAM_MT_ERG6_SMT"/>
    <property type="match status" value="1"/>
</dbReference>
<accession>A0A0L0FRM4</accession>
<proteinExistence type="inferred from homology"/>
<comment type="similarity">
    <text evidence="4 5 6">Belongs to the class I-like SAM-binding methyltransferase superfamily. Erg6/SMT family.</text>
</comment>
<dbReference type="eggNOG" id="KOG1269">
    <property type="taxonomic scope" value="Eukaryota"/>
</dbReference>
<dbReference type="GeneID" id="25908636"/>
<dbReference type="InterPro" id="IPR029063">
    <property type="entry name" value="SAM-dependent_MTases_sf"/>
</dbReference>
<evidence type="ECO:0000313" key="8">
    <source>
        <dbReference type="EMBL" id="KNC79477.1"/>
    </source>
</evidence>
<dbReference type="CDD" id="cd02440">
    <property type="entry name" value="AdoMet_MTases"/>
    <property type="match status" value="1"/>
</dbReference>
<reference evidence="8 9" key="1">
    <citation type="submission" date="2011-02" db="EMBL/GenBank/DDBJ databases">
        <title>The Genome Sequence of Sphaeroforma arctica JP610.</title>
        <authorList>
            <consortium name="The Broad Institute Genome Sequencing Platform"/>
            <person name="Russ C."/>
            <person name="Cuomo C."/>
            <person name="Young S.K."/>
            <person name="Zeng Q."/>
            <person name="Gargeya S."/>
            <person name="Alvarado L."/>
            <person name="Berlin A."/>
            <person name="Chapman S.B."/>
            <person name="Chen Z."/>
            <person name="Freedman E."/>
            <person name="Gellesch M."/>
            <person name="Goldberg J."/>
            <person name="Griggs A."/>
            <person name="Gujja S."/>
            <person name="Heilman E."/>
            <person name="Heiman D."/>
            <person name="Howarth C."/>
            <person name="Mehta T."/>
            <person name="Neiman D."/>
            <person name="Pearson M."/>
            <person name="Roberts A."/>
            <person name="Saif S."/>
            <person name="Shea T."/>
            <person name="Shenoy N."/>
            <person name="Sisk P."/>
            <person name="Stolte C."/>
            <person name="Sykes S."/>
            <person name="White J."/>
            <person name="Yandava C."/>
            <person name="Burger G."/>
            <person name="Gray M.W."/>
            <person name="Holland P.W.H."/>
            <person name="King N."/>
            <person name="Lang F.B.F."/>
            <person name="Roger A.J."/>
            <person name="Ruiz-Trillo I."/>
            <person name="Haas B."/>
            <person name="Nusbaum C."/>
            <person name="Birren B."/>
        </authorList>
    </citation>
    <scope>NUCLEOTIDE SEQUENCE [LARGE SCALE GENOMIC DNA]</scope>
    <source>
        <strain evidence="8 9">JP610</strain>
    </source>
</reference>
<keyword evidence="9" id="KW-1185">Reference proteome</keyword>
<keyword evidence="3 5" id="KW-0949">S-adenosyl-L-methionine</keyword>
<dbReference type="RefSeq" id="XP_014153379.1">
    <property type="nucleotide sequence ID" value="XM_014297904.1"/>
</dbReference>
<evidence type="ECO:0000256" key="3">
    <source>
        <dbReference type="ARBA" id="ARBA00022691"/>
    </source>
</evidence>
<name>A0A0L0FRM4_9EUKA</name>
<dbReference type="PANTHER" id="PTHR44068:SF1">
    <property type="entry name" value="HYPOTHETICAL LOC100005854"/>
    <property type="match status" value="1"/>
</dbReference>
<evidence type="ECO:0000256" key="2">
    <source>
        <dbReference type="ARBA" id="ARBA00022679"/>
    </source>
</evidence>
<dbReference type="EMBL" id="KQ242298">
    <property type="protein sequence ID" value="KNC79477.1"/>
    <property type="molecule type" value="Genomic_DNA"/>
</dbReference>
<keyword evidence="2 5" id="KW-0808">Transferase</keyword>
<dbReference type="STRING" id="667725.A0A0L0FRM4"/>
<dbReference type="Gene3D" id="3.40.50.150">
    <property type="entry name" value="Vaccinia Virus protein VP39"/>
    <property type="match status" value="1"/>
</dbReference>
<evidence type="ECO:0000259" key="7">
    <source>
        <dbReference type="PROSITE" id="PS51685"/>
    </source>
</evidence>
<dbReference type="InterPro" id="IPR050447">
    <property type="entry name" value="Erg6_SMT_methyltransf"/>
</dbReference>
<dbReference type="AlphaFoldDB" id="A0A0L0FRM4"/>
<dbReference type="EC" id="2.1.1.-" evidence="6"/>
<dbReference type="Pfam" id="PF08498">
    <property type="entry name" value="Sterol_MT_C"/>
    <property type="match status" value="1"/>
</dbReference>
<evidence type="ECO:0000256" key="5">
    <source>
        <dbReference type="PROSITE-ProRule" id="PRU01022"/>
    </source>
</evidence>
<dbReference type="Pfam" id="PF08241">
    <property type="entry name" value="Methyltransf_11"/>
    <property type="match status" value="1"/>
</dbReference>
<feature type="domain" description="SAM-dependent methyltransferase Erg6/SMT-type" evidence="7">
    <location>
        <begin position="41"/>
        <end position="328"/>
    </location>
</feature>
<dbReference type="PANTHER" id="PTHR44068">
    <property type="entry name" value="ZGC:194242"/>
    <property type="match status" value="1"/>
</dbReference>
<gene>
    <name evidence="8" type="ORF">SARC_08132</name>
</gene>
<dbReference type="SUPFAM" id="SSF53335">
    <property type="entry name" value="S-adenosyl-L-methionine-dependent methyltransferases"/>
    <property type="match status" value="1"/>
</dbReference>